<evidence type="ECO:0000313" key="1">
    <source>
        <dbReference type="EMBL" id="GAA4388948.1"/>
    </source>
</evidence>
<dbReference type="EMBL" id="BAABGL010000006">
    <property type="protein sequence ID" value="GAA4388948.1"/>
    <property type="molecule type" value="Genomic_DNA"/>
</dbReference>
<dbReference type="NCBIfam" id="TIGR03843">
    <property type="entry name" value="SCO1664 family protein"/>
    <property type="match status" value="1"/>
</dbReference>
<comment type="caution">
    <text evidence="1">The sequence shown here is derived from an EMBL/GenBank/DDBJ whole genome shotgun (WGS) entry which is preliminary data.</text>
</comment>
<dbReference type="InterPro" id="IPR022292">
    <property type="entry name" value="CHP03843"/>
</dbReference>
<name>A0ABP8JD34_9MICO</name>
<sequence length="271" mass="28423">MSSAQAVRDLLLSGAIEQLGRIPGASNDTRLVTVADGDAVLRAVYKPTAGERPLHDFPLGSLAGREVACSVLAAHCPFVEVPPTVLREDLPSGPGSLQAYVESAGDPEDLVTVFAPDAVPAGWAPVLRAVTAEDEEVVVAHGLTPALRGLALFDVITNNADRKASHALHGHYHPAPGVEPLLFGIDNGLSFHVRPKLRTILWGFAEEPLTAGERDALGALLAAQDELAAALAPVIAAAEIDALFERIAGLLVHGRMPGVPHTRTPIPWPPL</sequence>
<keyword evidence="2" id="KW-1185">Reference proteome</keyword>
<gene>
    <name evidence="1" type="ORF">GCM10023167_14200</name>
</gene>
<evidence type="ECO:0000313" key="2">
    <source>
        <dbReference type="Proteomes" id="UP001500642"/>
    </source>
</evidence>
<reference evidence="2" key="1">
    <citation type="journal article" date="2019" name="Int. J. Syst. Evol. Microbiol.">
        <title>The Global Catalogue of Microorganisms (GCM) 10K type strain sequencing project: providing services to taxonomists for standard genome sequencing and annotation.</title>
        <authorList>
            <consortium name="The Broad Institute Genomics Platform"/>
            <consortium name="The Broad Institute Genome Sequencing Center for Infectious Disease"/>
            <person name="Wu L."/>
            <person name="Ma J."/>
        </authorList>
    </citation>
    <scope>NUCLEOTIDE SEQUENCE [LARGE SCALE GENOMIC DNA]</scope>
    <source>
        <strain evidence="2">JCM 17808</strain>
    </source>
</reference>
<dbReference type="Proteomes" id="UP001500642">
    <property type="component" value="Unassembled WGS sequence"/>
</dbReference>
<dbReference type="RefSeq" id="WP_345031032.1">
    <property type="nucleotide sequence ID" value="NZ_BAABGL010000006.1"/>
</dbReference>
<proteinExistence type="predicted"/>
<organism evidence="1 2">
    <name type="scientific">Brevibacterium pityocampae</name>
    <dbReference type="NCBI Taxonomy" id="506594"/>
    <lineage>
        <taxon>Bacteria</taxon>
        <taxon>Bacillati</taxon>
        <taxon>Actinomycetota</taxon>
        <taxon>Actinomycetes</taxon>
        <taxon>Micrococcales</taxon>
        <taxon>Brevibacteriaceae</taxon>
        <taxon>Brevibacterium</taxon>
    </lineage>
</organism>
<accession>A0ABP8JD34</accession>
<protein>
    <submittedName>
        <fullName evidence="1">SCO1664 family protein</fullName>
    </submittedName>
</protein>